<feature type="domain" description="Tetrapyrrole biosynthesis uroporphyrinogen III synthase" evidence="10">
    <location>
        <begin position="15"/>
        <end position="245"/>
    </location>
</feature>
<accession>A0A261RYI9</accession>
<evidence type="ECO:0000256" key="3">
    <source>
        <dbReference type="ARBA" id="ARBA00013109"/>
    </source>
</evidence>
<evidence type="ECO:0000259" key="10">
    <source>
        <dbReference type="Pfam" id="PF02602"/>
    </source>
</evidence>
<keyword evidence="4 9" id="KW-0456">Lyase</keyword>
<dbReference type="InterPro" id="IPR003754">
    <property type="entry name" value="4pyrrol_synth_uPrphyn_synth"/>
</dbReference>
<protein>
    <recommendedName>
        <fullName evidence="7 9">Uroporphyrinogen-III synthase</fullName>
        <ecNumber evidence="3 9">4.2.1.75</ecNumber>
    </recommendedName>
</protein>
<dbReference type="Proteomes" id="UP000216020">
    <property type="component" value="Unassembled WGS sequence"/>
</dbReference>
<comment type="function">
    <text evidence="6 9">Catalyzes cyclization of the linear tetrapyrrole, hydroxymethylbilane, to the macrocyclic uroporphyrinogen III.</text>
</comment>
<dbReference type="RefSeq" id="WP_094854578.1">
    <property type="nucleotide sequence ID" value="NZ_NEVM01000005.1"/>
</dbReference>
<evidence type="ECO:0000256" key="2">
    <source>
        <dbReference type="ARBA" id="ARBA00008133"/>
    </source>
</evidence>
<dbReference type="SUPFAM" id="SSF69618">
    <property type="entry name" value="HemD-like"/>
    <property type="match status" value="1"/>
</dbReference>
<dbReference type="Gene3D" id="3.40.50.10090">
    <property type="match status" value="2"/>
</dbReference>
<proteinExistence type="inferred from homology"/>
<evidence type="ECO:0000256" key="6">
    <source>
        <dbReference type="ARBA" id="ARBA00037589"/>
    </source>
</evidence>
<dbReference type="Pfam" id="PF02602">
    <property type="entry name" value="HEM4"/>
    <property type="match status" value="1"/>
</dbReference>
<name>A0A261RYI9_9BORD</name>
<dbReference type="InterPro" id="IPR036108">
    <property type="entry name" value="4pyrrol_syn_uPrphyn_synt_sf"/>
</dbReference>
<evidence type="ECO:0000256" key="4">
    <source>
        <dbReference type="ARBA" id="ARBA00023239"/>
    </source>
</evidence>
<comment type="similarity">
    <text evidence="2 9">Belongs to the uroporphyrinogen-III synthase family.</text>
</comment>
<evidence type="ECO:0000256" key="5">
    <source>
        <dbReference type="ARBA" id="ARBA00023244"/>
    </source>
</evidence>
<evidence type="ECO:0000313" key="12">
    <source>
        <dbReference type="Proteomes" id="UP000216020"/>
    </source>
</evidence>
<dbReference type="PANTHER" id="PTHR38042:SF1">
    <property type="entry name" value="UROPORPHYRINOGEN-III SYNTHASE, CHLOROPLASTIC"/>
    <property type="match status" value="1"/>
</dbReference>
<dbReference type="InterPro" id="IPR039793">
    <property type="entry name" value="UROS/Hem4"/>
</dbReference>
<evidence type="ECO:0000256" key="8">
    <source>
        <dbReference type="ARBA" id="ARBA00048617"/>
    </source>
</evidence>
<comment type="caution">
    <text evidence="11">The sequence shown here is derived from an EMBL/GenBank/DDBJ whole genome shotgun (WGS) entry which is preliminary data.</text>
</comment>
<dbReference type="EC" id="4.2.1.75" evidence="3 9"/>
<keyword evidence="12" id="KW-1185">Reference proteome</keyword>
<dbReference type="GO" id="GO:0006780">
    <property type="term" value="P:uroporphyrinogen III biosynthetic process"/>
    <property type="evidence" value="ECO:0007669"/>
    <property type="project" value="UniProtKB-UniRule"/>
</dbReference>
<evidence type="ECO:0000313" key="11">
    <source>
        <dbReference type="EMBL" id="OZI30139.1"/>
    </source>
</evidence>
<dbReference type="EMBL" id="NEVM01000005">
    <property type="protein sequence ID" value="OZI30139.1"/>
    <property type="molecule type" value="Genomic_DNA"/>
</dbReference>
<dbReference type="CDD" id="cd06578">
    <property type="entry name" value="HemD"/>
    <property type="match status" value="1"/>
</dbReference>
<evidence type="ECO:0000256" key="9">
    <source>
        <dbReference type="RuleBase" id="RU366031"/>
    </source>
</evidence>
<sequence>MSDIAVLTRPEGNNDALAQRLAAAGWQVRDWPALTLATQSCAPGLLPRPQAYDLAVFVSGNAARHYLAQLQGAGVTAWPASCAAATVGPASAAALRATGWFDNAELVHPGAAAPRHDSEALWDVLRQRGPLPRRVLIVRGTQGRDWLAEQLRGAGVEVTPHAAYLRAPARWGEAELAQLRAWRDQAARPAWLLTSGEGIAAVQANIVRAGVLPWWRGGRFIVTHPALARRMESEEGIAREAISVHVSDNDALFEAFVSA</sequence>
<comment type="pathway">
    <text evidence="1 9">Porphyrin-containing compound metabolism; protoporphyrin-IX biosynthesis; coproporphyrinogen-III from 5-aminolevulinate: step 3/4.</text>
</comment>
<reference evidence="12" key="1">
    <citation type="submission" date="2017-05" db="EMBL/GenBank/DDBJ databases">
        <title>Complete and WGS of Bordetella genogroups.</title>
        <authorList>
            <person name="Spilker T."/>
            <person name="Lipuma J."/>
        </authorList>
    </citation>
    <scope>NUCLEOTIDE SEQUENCE [LARGE SCALE GENOMIC DNA]</scope>
    <source>
        <strain evidence="12">AU16122</strain>
    </source>
</reference>
<gene>
    <name evidence="11" type="ORF">CAL29_18940</name>
</gene>
<evidence type="ECO:0000256" key="7">
    <source>
        <dbReference type="ARBA" id="ARBA00040167"/>
    </source>
</evidence>
<organism evidence="11 12">
    <name type="scientific">Bordetella genomosp. 10</name>
    <dbReference type="NCBI Taxonomy" id="1416804"/>
    <lineage>
        <taxon>Bacteria</taxon>
        <taxon>Pseudomonadati</taxon>
        <taxon>Pseudomonadota</taxon>
        <taxon>Betaproteobacteria</taxon>
        <taxon>Burkholderiales</taxon>
        <taxon>Alcaligenaceae</taxon>
        <taxon>Bordetella</taxon>
    </lineage>
</organism>
<dbReference type="AlphaFoldDB" id="A0A261RYI9"/>
<dbReference type="PANTHER" id="PTHR38042">
    <property type="entry name" value="UROPORPHYRINOGEN-III SYNTHASE, CHLOROPLASTIC"/>
    <property type="match status" value="1"/>
</dbReference>
<comment type="catalytic activity">
    <reaction evidence="8 9">
        <text>hydroxymethylbilane = uroporphyrinogen III + H2O</text>
        <dbReference type="Rhea" id="RHEA:18965"/>
        <dbReference type="ChEBI" id="CHEBI:15377"/>
        <dbReference type="ChEBI" id="CHEBI:57308"/>
        <dbReference type="ChEBI" id="CHEBI:57845"/>
        <dbReference type="EC" id="4.2.1.75"/>
    </reaction>
</comment>
<dbReference type="GO" id="GO:0006782">
    <property type="term" value="P:protoporphyrinogen IX biosynthetic process"/>
    <property type="evidence" value="ECO:0007669"/>
    <property type="project" value="UniProtKB-UniRule"/>
</dbReference>
<keyword evidence="5 9" id="KW-0627">Porphyrin biosynthesis</keyword>
<dbReference type="OrthoDB" id="9787650at2"/>
<evidence type="ECO:0000256" key="1">
    <source>
        <dbReference type="ARBA" id="ARBA00004772"/>
    </source>
</evidence>
<dbReference type="GO" id="GO:0004852">
    <property type="term" value="F:uroporphyrinogen-III synthase activity"/>
    <property type="evidence" value="ECO:0007669"/>
    <property type="project" value="UniProtKB-UniRule"/>
</dbReference>